<keyword evidence="3" id="KW-0067">ATP-binding</keyword>
<evidence type="ECO:0000256" key="2">
    <source>
        <dbReference type="ARBA" id="ARBA00022741"/>
    </source>
</evidence>
<dbReference type="InterPro" id="IPR027417">
    <property type="entry name" value="P-loop_NTPase"/>
</dbReference>
<dbReference type="FunFam" id="3.40.50.300:FF:000016">
    <property type="entry name" value="Oligopeptide ABC transporter ATP-binding component"/>
    <property type="match status" value="1"/>
</dbReference>
<evidence type="ECO:0000313" key="5">
    <source>
        <dbReference type="EMBL" id="PIU41120.1"/>
    </source>
</evidence>
<dbReference type="EMBL" id="PEWV01000071">
    <property type="protein sequence ID" value="PIU41120.1"/>
    <property type="molecule type" value="Genomic_DNA"/>
</dbReference>
<dbReference type="SUPFAM" id="SSF52540">
    <property type="entry name" value="P-loop containing nucleoside triphosphate hydrolases"/>
    <property type="match status" value="1"/>
</dbReference>
<protein>
    <submittedName>
        <fullName evidence="5">Peptide ABC transporter substrate-binding protein</fullName>
    </submittedName>
</protein>
<accession>A0A2J0KXH6</accession>
<dbReference type="CDD" id="cd03257">
    <property type="entry name" value="ABC_NikE_OppD_transporters"/>
    <property type="match status" value="1"/>
</dbReference>
<dbReference type="NCBIfam" id="TIGR01727">
    <property type="entry name" value="oligo_HPY"/>
    <property type="match status" value="1"/>
</dbReference>
<comment type="caution">
    <text evidence="5">The sequence shown here is derived from an EMBL/GenBank/DDBJ whole genome shotgun (WGS) entry which is preliminary data.</text>
</comment>
<evidence type="ECO:0000256" key="1">
    <source>
        <dbReference type="ARBA" id="ARBA00022448"/>
    </source>
</evidence>
<dbReference type="GO" id="GO:0055085">
    <property type="term" value="P:transmembrane transport"/>
    <property type="evidence" value="ECO:0007669"/>
    <property type="project" value="UniProtKB-ARBA"/>
</dbReference>
<dbReference type="GO" id="GO:0005524">
    <property type="term" value="F:ATP binding"/>
    <property type="evidence" value="ECO:0007669"/>
    <property type="project" value="UniProtKB-KW"/>
</dbReference>
<dbReference type="Proteomes" id="UP000230052">
    <property type="component" value="Unassembled WGS sequence"/>
</dbReference>
<dbReference type="GO" id="GO:0015833">
    <property type="term" value="P:peptide transport"/>
    <property type="evidence" value="ECO:0007669"/>
    <property type="project" value="InterPro"/>
</dbReference>
<keyword evidence="2" id="KW-0547">Nucleotide-binding</keyword>
<organism evidence="5 6">
    <name type="scientific">Candidatus Aquitaenariimonas noxiae</name>
    <dbReference type="NCBI Taxonomy" id="1974741"/>
    <lineage>
        <taxon>Bacteria</taxon>
        <taxon>Pseudomonadati</taxon>
        <taxon>Candidatus Omnitrophota</taxon>
        <taxon>Candidatus Aquitaenariimonas</taxon>
    </lineage>
</organism>
<dbReference type="Pfam" id="PF00005">
    <property type="entry name" value="ABC_tran"/>
    <property type="match status" value="1"/>
</dbReference>
<dbReference type="InterPro" id="IPR003439">
    <property type="entry name" value="ABC_transporter-like_ATP-bd"/>
</dbReference>
<dbReference type="InterPro" id="IPR013563">
    <property type="entry name" value="Oligopep_ABC_C"/>
</dbReference>
<dbReference type="PANTHER" id="PTHR43776">
    <property type="entry name" value="TRANSPORT ATP-BINDING PROTEIN"/>
    <property type="match status" value="1"/>
</dbReference>
<reference evidence="5 6" key="1">
    <citation type="submission" date="2017-09" db="EMBL/GenBank/DDBJ databases">
        <title>Depth-based differentiation of microbial function through sediment-hosted aquifers and enrichment of novel symbionts in the deep terrestrial subsurface.</title>
        <authorList>
            <person name="Probst A.J."/>
            <person name="Ladd B."/>
            <person name="Jarett J.K."/>
            <person name="Geller-Mcgrath D.E."/>
            <person name="Sieber C.M."/>
            <person name="Emerson J.B."/>
            <person name="Anantharaman K."/>
            <person name="Thomas B.C."/>
            <person name="Malmstrom R."/>
            <person name="Stieglmeier M."/>
            <person name="Klingl A."/>
            <person name="Woyke T."/>
            <person name="Ryan C.M."/>
            <person name="Banfield J.F."/>
        </authorList>
    </citation>
    <scope>NUCLEOTIDE SEQUENCE [LARGE SCALE GENOMIC DNA]</scope>
    <source>
        <strain evidence="5">CG07_land_8_20_14_0_80_42_15</strain>
    </source>
</reference>
<dbReference type="AlphaFoldDB" id="A0A2J0KXH6"/>
<dbReference type="PROSITE" id="PS50893">
    <property type="entry name" value="ABC_TRANSPORTER_2"/>
    <property type="match status" value="1"/>
</dbReference>
<dbReference type="SMART" id="SM00382">
    <property type="entry name" value="AAA"/>
    <property type="match status" value="1"/>
</dbReference>
<gene>
    <name evidence="5" type="ORF">COS99_07220</name>
</gene>
<dbReference type="PROSITE" id="PS00211">
    <property type="entry name" value="ABC_TRANSPORTER_1"/>
    <property type="match status" value="1"/>
</dbReference>
<dbReference type="InterPro" id="IPR017871">
    <property type="entry name" value="ABC_transporter-like_CS"/>
</dbReference>
<keyword evidence="1" id="KW-0813">Transport</keyword>
<proteinExistence type="predicted"/>
<evidence type="ECO:0000313" key="6">
    <source>
        <dbReference type="Proteomes" id="UP000230052"/>
    </source>
</evidence>
<dbReference type="Pfam" id="PF08352">
    <property type="entry name" value="oligo_HPY"/>
    <property type="match status" value="1"/>
</dbReference>
<dbReference type="InterPro" id="IPR003593">
    <property type="entry name" value="AAA+_ATPase"/>
</dbReference>
<sequence length="309" mass="34713">MIEAKRLKKYFPVERGFFRRKTGEVKAVDGVDLFIGKGKTLGLVGESGCGKTTLGKLLLGLLEPDSGEIIKEKGLKTNIVFQDPFGSLNPRMRVEQIVTEGLKIEKRIEHLKRSAERLMDTVELPRKSLAKYPHQFSGGERQRISIARAIATKPNFIVCDEPVSSLDVSIRVQILTLLVNLQKEFGLSYLFIAHDLGAVRHMSSTVAVMYLGKIVEYGPKEEIYKRPLHPYTKSLLLSAPTPYPKAKKEKVLLKGDVPSAVNPPEGCRFHTRCPYAFEVCPINEPLLMQYSTNHFCACHLHQPKSNKNI</sequence>
<evidence type="ECO:0000256" key="3">
    <source>
        <dbReference type="ARBA" id="ARBA00022840"/>
    </source>
</evidence>
<feature type="domain" description="ABC transporter" evidence="4">
    <location>
        <begin position="2"/>
        <end position="236"/>
    </location>
</feature>
<evidence type="ECO:0000259" key="4">
    <source>
        <dbReference type="PROSITE" id="PS50893"/>
    </source>
</evidence>
<name>A0A2J0KXH6_9BACT</name>
<dbReference type="InterPro" id="IPR050319">
    <property type="entry name" value="ABC_transp_ATP-bind"/>
</dbReference>
<dbReference type="Gene3D" id="3.40.50.300">
    <property type="entry name" value="P-loop containing nucleotide triphosphate hydrolases"/>
    <property type="match status" value="1"/>
</dbReference>
<dbReference type="GO" id="GO:0016887">
    <property type="term" value="F:ATP hydrolysis activity"/>
    <property type="evidence" value="ECO:0007669"/>
    <property type="project" value="InterPro"/>
</dbReference>